<sequence length="127" mass="14428">MARAGIKNYTIALFFRGPFSVQGVGVGRCMSRTSVAQNHRIIKSSNKVVEGPAVEEEEVEERRREDTGSCWMPHPRTGIYFPKGQEWVMEDIPNDAASFDCTFWLRSIDGVDHEKPDPHHNCIHTIN</sequence>
<dbReference type="PANTHER" id="PTHR35109">
    <property type="entry name" value="GLUTAMATE RACEMASE"/>
    <property type="match status" value="1"/>
</dbReference>
<organism evidence="1 2">
    <name type="scientific">Sesamum alatum</name>
    <dbReference type="NCBI Taxonomy" id="300844"/>
    <lineage>
        <taxon>Eukaryota</taxon>
        <taxon>Viridiplantae</taxon>
        <taxon>Streptophyta</taxon>
        <taxon>Embryophyta</taxon>
        <taxon>Tracheophyta</taxon>
        <taxon>Spermatophyta</taxon>
        <taxon>Magnoliopsida</taxon>
        <taxon>eudicotyledons</taxon>
        <taxon>Gunneridae</taxon>
        <taxon>Pentapetalae</taxon>
        <taxon>asterids</taxon>
        <taxon>lamiids</taxon>
        <taxon>Lamiales</taxon>
        <taxon>Pedaliaceae</taxon>
        <taxon>Sesamum</taxon>
    </lineage>
</organism>
<keyword evidence="2" id="KW-1185">Reference proteome</keyword>
<evidence type="ECO:0000313" key="2">
    <source>
        <dbReference type="Proteomes" id="UP001293254"/>
    </source>
</evidence>
<proteinExistence type="predicted"/>
<name>A0AAE2CJ99_9LAMI</name>
<dbReference type="PANTHER" id="PTHR35109:SF1">
    <property type="entry name" value="GLUTAMATE RACEMASE"/>
    <property type="match status" value="1"/>
</dbReference>
<evidence type="ECO:0000313" key="1">
    <source>
        <dbReference type="EMBL" id="KAK4424247.1"/>
    </source>
</evidence>
<accession>A0AAE2CJ99</accession>
<dbReference type="AlphaFoldDB" id="A0AAE2CJ99"/>
<reference evidence="1" key="1">
    <citation type="submission" date="2020-06" db="EMBL/GenBank/DDBJ databases">
        <authorList>
            <person name="Li T."/>
            <person name="Hu X."/>
            <person name="Zhang T."/>
            <person name="Song X."/>
            <person name="Zhang H."/>
            <person name="Dai N."/>
            <person name="Sheng W."/>
            <person name="Hou X."/>
            <person name="Wei L."/>
        </authorList>
    </citation>
    <scope>NUCLEOTIDE SEQUENCE</scope>
    <source>
        <strain evidence="1">3651</strain>
        <tissue evidence="1">Leaf</tissue>
    </source>
</reference>
<evidence type="ECO:0008006" key="3">
    <source>
        <dbReference type="Google" id="ProtNLM"/>
    </source>
</evidence>
<protein>
    <recommendedName>
        <fullName evidence="3">Late embryogenesis abundant protein</fullName>
    </recommendedName>
</protein>
<reference evidence="1" key="2">
    <citation type="journal article" date="2024" name="Plant">
        <title>Genomic evolution and insights into agronomic trait innovations of Sesamum species.</title>
        <authorList>
            <person name="Miao H."/>
            <person name="Wang L."/>
            <person name="Qu L."/>
            <person name="Liu H."/>
            <person name="Sun Y."/>
            <person name="Le M."/>
            <person name="Wang Q."/>
            <person name="Wei S."/>
            <person name="Zheng Y."/>
            <person name="Lin W."/>
            <person name="Duan Y."/>
            <person name="Cao H."/>
            <person name="Xiong S."/>
            <person name="Wang X."/>
            <person name="Wei L."/>
            <person name="Li C."/>
            <person name="Ma Q."/>
            <person name="Ju M."/>
            <person name="Zhao R."/>
            <person name="Li G."/>
            <person name="Mu C."/>
            <person name="Tian Q."/>
            <person name="Mei H."/>
            <person name="Zhang T."/>
            <person name="Gao T."/>
            <person name="Zhang H."/>
        </authorList>
    </citation>
    <scope>NUCLEOTIDE SEQUENCE</scope>
    <source>
        <strain evidence="1">3651</strain>
    </source>
</reference>
<dbReference type="Proteomes" id="UP001293254">
    <property type="component" value="Unassembled WGS sequence"/>
</dbReference>
<comment type="caution">
    <text evidence="1">The sequence shown here is derived from an EMBL/GenBank/DDBJ whole genome shotgun (WGS) entry which is preliminary data.</text>
</comment>
<dbReference type="EMBL" id="JACGWO010000006">
    <property type="protein sequence ID" value="KAK4424247.1"/>
    <property type="molecule type" value="Genomic_DNA"/>
</dbReference>
<gene>
    <name evidence="1" type="ORF">Salat_1618100</name>
</gene>